<dbReference type="RefSeq" id="WP_235226366.1">
    <property type="nucleotide sequence ID" value="NZ_JAKGAQ010000003.1"/>
</dbReference>
<dbReference type="InterPro" id="IPR011990">
    <property type="entry name" value="TPR-like_helical_dom_sf"/>
</dbReference>
<dbReference type="InterPro" id="IPR024983">
    <property type="entry name" value="CHAT_dom"/>
</dbReference>
<keyword evidence="3" id="KW-1185">Reference proteome</keyword>
<comment type="caution">
    <text evidence="2">The sequence shown here is derived from an EMBL/GenBank/DDBJ whole genome shotgun (WGS) entry which is preliminary data.</text>
</comment>
<accession>A0ABS9D0A5</accession>
<feature type="domain" description="CHAT" evidence="1">
    <location>
        <begin position="550"/>
        <end position="824"/>
    </location>
</feature>
<proteinExistence type="predicted"/>
<dbReference type="Proteomes" id="UP001200557">
    <property type="component" value="Unassembled WGS sequence"/>
</dbReference>
<evidence type="ECO:0000313" key="2">
    <source>
        <dbReference type="EMBL" id="MCF2872040.1"/>
    </source>
</evidence>
<dbReference type="Pfam" id="PF12770">
    <property type="entry name" value="CHAT"/>
    <property type="match status" value="1"/>
</dbReference>
<protein>
    <submittedName>
        <fullName evidence="2">CHAT domain-containing protein</fullName>
    </submittedName>
</protein>
<dbReference type="Gene3D" id="1.25.40.10">
    <property type="entry name" value="Tetratricopeptide repeat domain"/>
    <property type="match status" value="1"/>
</dbReference>
<reference evidence="2 3" key="1">
    <citation type="submission" date="2022-01" db="EMBL/GenBank/DDBJ databases">
        <title>Octadecabacter sp. nov., isolated from a marine alga.</title>
        <authorList>
            <person name="Jin M.S."/>
            <person name="Kim H.M."/>
            <person name="Han D.M."/>
            <person name="Jung J.J."/>
            <person name="Jeon C.O."/>
        </authorList>
    </citation>
    <scope>NUCLEOTIDE SEQUENCE [LARGE SCALE GENOMIC DNA]</scope>
    <source>
        <strain evidence="2 3">G9-8</strain>
    </source>
</reference>
<organism evidence="2 3">
    <name type="scientific">Octadecabacter dasysiphoniae</name>
    <dbReference type="NCBI Taxonomy" id="2909341"/>
    <lineage>
        <taxon>Bacteria</taxon>
        <taxon>Pseudomonadati</taxon>
        <taxon>Pseudomonadota</taxon>
        <taxon>Alphaproteobacteria</taxon>
        <taxon>Rhodobacterales</taxon>
        <taxon>Roseobacteraceae</taxon>
        <taxon>Octadecabacter</taxon>
    </lineage>
</organism>
<gene>
    <name evidence="2" type="ORF">L0664_13275</name>
</gene>
<name>A0ABS9D0A5_9RHOB</name>
<evidence type="ECO:0000259" key="1">
    <source>
        <dbReference type="Pfam" id="PF12770"/>
    </source>
</evidence>
<dbReference type="EMBL" id="JAKGAQ010000003">
    <property type="protein sequence ID" value="MCF2872040.1"/>
    <property type="molecule type" value="Genomic_DNA"/>
</dbReference>
<dbReference type="SUPFAM" id="SSF48452">
    <property type="entry name" value="TPR-like"/>
    <property type="match status" value="1"/>
</dbReference>
<evidence type="ECO:0000313" key="3">
    <source>
        <dbReference type="Proteomes" id="UP001200557"/>
    </source>
</evidence>
<sequence length="836" mass="90670">MASYLEMAKTDQDIAARLFAQGQALWGEGKPAQALPCFRDAVAALPPSASDQFVVDVTGSFALALRENGEFDAALALYPDLEARCLAAGLDARKIGRQWAIALEQKRDFDGARLLYEKSKPDVDAPQVEWLKWANAIGLLDWTEGRLTDAATHLAAATAAMPDDPEKAAPYLAVLGNDARLALHMGNSARAYRLINRMVEIRQAVDAIPLPSETSLFKARAALAALRGDHAQEAAILRDGLDWIDQNDPDEWMHKLDLVAHYVAAAQRTRPSDEVVRYLTQMCAAAPMELAWIGSLMLSQILLERADLDGARHNIERAGAFLVGDGTAQSEAEIVATLAALAHFAGKPDAAVFLGKLALKYLALLIHDLDDDALRSAIEESEKLLDLTTADLRSAGRFQEVMVLRNFFDRVRRYALLSRRPMAEALAHQPVPFDAAELKMEQQWLAWRQDLAQMRAAQGTAPLLARMSQVVDGLLAFETTARHTGQVATLPPPLRGRIRLSFVPAGDICELHVQGHDYSRVERIDMTPATFNRTVADLRDAVSDPVAWRDPAQVLYGHLITPIADELDHAECLEIEASGALGMIPIGILSDGVTCLVERIAVRYVIDVAPVRVDGAARRGLVQFNAFAREPNEMPVLAPESDDGMMWPITFASGADFTRGRAVDLLGTKPAYVSLATHLETEPARPDLAALQLGDETHLYLTDFARDDFDMNGVRVALVAACSSGVDDVTLAHNTSLAALVLEKGAQCFVGTLWDISSSVADAFIAQFWQALRDDPTHDPVHVLKMLQSGAAGKADPVGAAQNRTGGIGSPAPEVAPVSWAAFAVFEKCNPPQPAD</sequence>